<dbReference type="Proteomes" id="UP000320811">
    <property type="component" value="Unassembled WGS sequence"/>
</dbReference>
<dbReference type="AlphaFoldDB" id="A0A561PB52"/>
<dbReference type="Gene3D" id="1.10.10.10">
    <property type="entry name" value="Winged helix-like DNA-binding domain superfamily/Winged helix DNA-binding domain"/>
    <property type="match status" value="1"/>
</dbReference>
<dbReference type="OrthoDB" id="7678715at2"/>
<name>A0A561PB52_9BACT</name>
<dbReference type="Pfam" id="PF01638">
    <property type="entry name" value="HxlR"/>
    <property type="match status" value="1"/>
</dbReference>
<dbReference type="PANTHER" id="PTHR33204">
    <property type="entry name" value="TRANSCRIPTIONAL REGULATOR, MARR FAMILY"/>
    <property type="match status" value="1"/>
</dbReference>
<dbReference type="EMBL" id="VIWO01000009">
    <property type="protein sequence ID" value="TWF35357.1"/>
    <property type="molecule type" value="Genomic_DNA"/>
</dbReference>
<dbReference type="PANTHER" id="PTHR33204:SF39">
    <property type="entry name" value="TRANSCRIPTIONAL REGULATORY PROTEIN"/>
    <property type="match status" value="1"/>
</dbReference>
<accession>A0A561PB52</accession>
<sequence>MKVFLKNDSSVDFCPVRDVFDRIGDKWTVLVMITLDQGESPLRYHELQERIGDVSQKMLTATLKRLQEDGLISRQLYPEIPPRVEYALTARGESLLPHLYRLAEWASEHMRDVKKV</sequence>
<dbReference type="RefSeq" id="WP_145673402.1">
    <property type="nucleotide sequence ID" value="NZ_VIWO01000009.1"/>
</dbReference>
<evidence type="ECO:0000313" key="5">
    <source>
        <dbReference type="EMBL" id="TWF35357.1"/>
    </source>
</evidence>
<dbReference type="GO" id="GO:0003677">
    <property type="term" value="F:DNA binding"/>
    <property type="evidence" value="ECO:0007669"/>
    <property type="project" value="UniProtKB-KW"/>
</dbReference>
<dbReference type="InterPro" id="IPR036390">
    <property type="entry name" value="WH_DNA-bd_sf"/>
</dbReference>
<comment type="caution">
    <text evidence="5">The sequence shown here is derived from an EMBL/GenBank/DDBJ whole genome shotgun (WGS) entry which is preliminary data.</text>
</comment>
<protein>
    <submittedName>
        <fullName evidence="5">HxlR family transcriptional regulator</fullName>
    </submittedName>
</protein>
<dbReference type="SUPFAM" id="SSF46785">
    <property type="entry name" value="Winged helix' DNA-binding domain"/>
    <property type="match status" value="1"/>
</dbReference>
<evidence type="ECO:0000256" key="3">
    <source>
        <dbReference type="ARBA" id="ARBA00023163"/>
    </source>
</evidence>
<dbReference type="PROSITE" id="PS51118">
    <property type="entry name" value="HTH_HXLR"/>
    <property type="match status" value="1"/>
</dbReference>
<keyword evidence="6" id="KW-1185">Reference proteome</keyword>
<evidence type="ECO:0000256" key="1">
    <source>
        <dbReference type="ARBA" id="ARBA00023015"/>
    </source>
</evidence>
<keyword evidence="3" id="KW-0804">Transcription</keyword>
<dbReference type="InterPro" id="IPR002577">
    <property type="entry name" value="HTH_HxlR"/>
</dbReference>
<evidence type="ECO:0000259" key="4">
    <source>
        <dbReference type="PROSITE" id="PS51118"/>
    </source>
</evidence>
<evidence type="ECO:0000256" key="2">
    <source>
        <dbReference type="ARBA" id="ARBA00023125"/>
    </source>
</evidence>
<gene>
    <name evidence="5" type="ORF">FHW36_109147</name>
</gene>
<feature type="domain" description="HTH hxlR-type" evidence="4">
    <location>
        <begin position="14"/>
        <end position="114"/>
    </location>
</feature>
<keyword evidence="1" id="KW-0805">Transcription regulation</keyword>
<proteinExistence type="predicted"/>
<dbReference type="InterPro" id="IPR036388">
    <property type="entry name" value="WH-like_DNA-bd_sf"/>
</dbReference>
<organism evidence="5 6">
    <name type="scientific">Chitinophaga polysaccharea</name>
    <dbReference type="NCBI Taxonomy" id="1293035"/>
    <lineage>
        <taxon>Bacteria</taxon>
        <taxon>Pseudomonadati</taxon>
        <taxon>Bacteroidota</taxon>
        <taxon>Chitinophagia</taxon>
        <taxon>Chitinophagales</taxon>
        <taxon>Chitinophagaceae</taxon>
        <taxon>Chitinophaga</taxon>
    </lineage>
</organism>
<evidence type="ECO:0000313" key="6">
    <source>
        <dbReference type="Proteomes" id="UP000320811"/>
    </source>
</evidence>
<keyword evidence="2" id="KW-0238">DNA-binding</keyword>
<reference evidence="5 6" key="1">
    <citation type="submission" date="2019-06" db="EMBL/GenBank/DDBJ databases">
        <title>Sorghum-associated microbial communities from plants grown in Nebraska, USA.</title>
        <authorList>
            <person name="Schachtman D."/>
        </authorList>
    </citation>
    <scope>NUCLEOTIDE SEQUENCE [LARGE SCALE GENOMIC DNA]</scope>
    <source>
        <strain evidence="5 6">1209</strain>
    </source>
</reference>